<dbReference type="Gene3D" id="2.60.120.10">
    <property type="entry name" value="Jelly Rolls"/>
    <property type="match status" value="1"/>
</dbReference>
<name>A0ABY4BK64_9FLAO</name>
<keyword evidence="3" id="KW-0804">Transcription</keyword>
<dbReference type="InterPro" id="IPR003313">
    <property type="entry name" value="AraC-bd"/>
</dbReference>
<dbReference type="InterPro" id="IPR009057">
    <property type="entry name" value="Homeodomain-like_sf"/>
</dbReference>
<dbReference type="SUPFAM" id="SSF51215">
    <property type="entry name" value="Regulatory protein AraC"/>
    <property type="match status" value="1"/>
</dbReference>
<proteinExistence type="predicted"/>
<dbReference type="Pfam" id="PF02311">
    <property type="entry name" value="AraC_binding"/>
    <property type="match status" value="1"/>
</dbReference>
<reference evidence="5 6" key="1">
    <citation type="submission" date="2022-03" db="EMBL/GenBank/DDBJ databases">
        <title>Chryseobacterium sp. isolated from the Andong Sikhe.</title>
        <authorList>
            <person name="Won M."/>
            <person name="Kim S.-J."/>
            <person name="Kwon S.-W."/>
        </authorList>
    </citation>
    <scope>NUCLEOTIDE SEQUENCE [LARGE SCALE GENOMIC DNA]</scope>
    <source>
        <strain evidence="5 6">ADR-1</strain>
    </source>
</reference>
<evidence type="ECO:0000256" key="1">
    <source>
        <dbReference type="ARBA" id="ARBA00023015"/>
    </source>
</evidence>
<dbReference type="PANTHER" id="PTHR43280">
    <property type="entry name" value="ARAC-FAMILY TRANSCRIPTIONAL REGULATOR"/>
    <property type="match status" value="1"/>
</dbReference>
<organism evidence="5 6">
    <name type="scientific">Chryseobacterium oryzae</name>
    <dbReference type="NCBI Taxonomy" id="2929799"/>
    <lineage>
        <taxon>Bacteria</taxon>
        <taxon>Pseudomonadati</taxon>
        <taxon>Bacteroidota</taxon>
        <taxon>Flavobacteriia</taxon>
        <taxon>Flavobacteriales</taxon>
        <taxon>Weeksellaceae</taxon>
        <taxon>Chryseobacterium group</taxon>
        <taxon>Chryseobacterium</taxon>
    </lineage>
</organism>
<evidence type="ECO:0000256" key="3">
    <source>
        <dbReference type="ARBA" id="ARBA00023163"/>
    </source>
</evidence>
<feature type="domain" description="HTH araC/xylS-type" evidence="4">
    <location>
        <begin position="193"/>
        <end position="291"/>
    </location>
</feature>
<protein>
    <submittedName>
        <fullName evidence="5">AraC family transcriptional regulator</fullName>
    </submittedName>
</protein>
<keyword evidence="2" id="KW-0238">DNA-binding</keyword>
<dbReference type="SMART" id="SM00342">
    <property type="entry name" value="HTH_ARAC"/>
    <property type="match status" value="1"/>
</dbReference>
<keyword evidence="6" id="KW-1185">Reference proteome</keyword>
<keyword evidence="1" id="KW-0805">Transcription regulation</keyword>
<evidence type="ECO:0000313" key="6">
    <source>
        <dbReference type="Proteomes" id="UP000831068"/>
    </source>
</evidence>
<evidence type="ECO:0000313" key="5">
    <source>
        <dbReference type="EMBL" id="UOE36985.1"/>
    </source>
</evidence>
<sequence length="294" mass="34755">MEKKYPTFSICNLVSNKLSKDLFNADKFEGYLINNPPIKNIHKHSFYHLVYFTKGKGVHKIDFTNYAIEEGCIYFMIPGQVHHWKFEEDEVEGYVINFLDIFFDQIFLSSSVIDQFTFFNVFSDLQMLKLSENIRPRIVEIFEIILKEMAKSDEYTMMMIAAEMLRLFILVSRELPVKATILSNGNRSSVFLKQFFNLIEDNFKELRLPKDYASLLYVTSNHLNFVCKDNLNRSAGEIIRNRILLEAKRMLVNYDLSVANIAMELSFFDTSYFIKFFKKYTGYTPDTFRKQYYS</sequence>
<dbReference type="InterPro" id="IPR014710">
    <property type="entry name" value="RmlC-like_jellyroll"/>
</dbReference>
<accession>A0ABY4BK64</accession>
<dbReference type="PROSITE" id="PS01124">
    <property type="entry name" value="HTH_ARAC_FAMILY_2"/>
    <property type="match status" value="1"/>
</dbReference>
<dbReference type="Proteomes" id="UP000831068">
    <property type="component" value="Chromosome"/>
</dbReference>
<dbReference type="InterPro" id="IPR018060">
    <property type="entry name" value="HTH_AraC"/>
</dbReference>
<dbReference type="RefSeq" id="WP_243575498.1">
    <property type="nucleotide sequence ID" value="NZ_CP094529.1"/>
</dbReference>
<dbReference type="EMBL" id="CP094529">
    <property type="protein sequence ID" value="UOE36985.1"/>
    <property type="molecule type" value="Genomic_DNA"/>
</dbReference>
<gene>
    <name evidence="5" type="ORF">MTP08_07865</name>
</gene>
<dbReference type="SUPFAM" id="SSF46689">
    <property type="entry name" value="Homeodomain-like"/>
    <property type="match status" value="1"/>
</dbReference>
<dbReference type="PANTHER" id="PTHR43280:SF32">
    <property type="entry name" value="TRANSCRIPTIONAL REGULATORY PROTEIN"/>
    <property type="match status" value="1"/>
</dbReference>
<dbReference type="InterPro" id="IPR037923">
    <property type="entry name" value="HTH-like"/>
</dbReference>
<evidence type="ECO:0000259" key="4">
    <source>
        <dbReference type="PROSITE" id="PS01124"/>
    </source>
</evidence>
<dbReference type="Gene3D" id="1.10.10.60">
    <property type="entry name" value="Homeodomain-like"/>
    <property type="match status" value="1"/>
</dbReference>
<evidence type="ECO:0000256" key="2">
    <source>
        <dbReference type="ARBA" id="ARBA00023125"/>
    </source>
</evidence>
<dbReference type="Pfam" id="PF12833">
    <property type="entry name" value="HTH_18"/>
    <property type="match status" value="1"/>
</dbReference>